<dbReference type="EMBL" id="JABZFZ010000062">
    <property type="protein sequence ID" value="MBF0939647.1"/>
    <property type="molecule type" value="Genomic_DNA"/>
</dbReference>
<protein>
    <submittedName>
        <fullName evidence="3">Type II toxin-antitoxin system RelB/DinJ family antitoxin</fullName>
    </submittedName>
</protein>
<comment type="similarity">
    <text evidence="1">Belongs to the RelB/DinJ antitoxin family.</text>
</comment>
<dbReference type="GO" id="GO:0015643">
    <property type="term" value="F:toxic substance binding"/>
    <property type="evidence" value="ECO:0007669"/>
    <property type="project" value="InterPro"/>
</dbReference>
<dbReference type="InterPro" id="IPR013321">
    <property type="entry name" value="Arc_rbn_hlx_hlx"/>
</dbReference>
<dbReference type="PANTHER" id="PTHR38781">
    <property type="entry name" value="ANTITOXIN DINJ-RELATED"/>
    <property type="match status" value="1"/>
</dbReference>
<organism evidence="3 4">
    <name type="scientific">Schaalia georgiae</name>
    <dbReference type="NCBI Taxonomy" id="52768"/>
    <lineage>
        <taxon>Bacteria</taxon>
        <taxon>Bacillati</taxon>
        <taxon>Actinomycetota</taxon>
        <taxon>Actinomycetes</taxon>
        <taxon>Actinomycetales</taxon>
        <taxon>Actinomycetaceae</taxon>
        <taxon>Schaalia</taxon>
    </lineage>
</organism>
<dbReference type="InterPro" id="IPR007337">
    <property type="entry name" value="RelB/DinJ"/>
</dbReference>
<comment type="caution">
    <text evidence="3">The sequence shown here is derived from an EMBL/GenBank/DDBJ whole genome shotgun (WGS) entry which is preliminary data.</text>
</comment>
<evidence type="ECO:0000256" key="1">
    <source>
        <dbReference type="ARBA" id="ARBA00010562"/>
    </source>
</evidence>
<dbReference type="NCBIfam" id="TIGR02384">
    <property type="entry name" value="RelB_DinJ"/>
    <property type="match status" value="1"/>
</dbReference>
<sequence length="93" mass="10290">MGKTATLNMRVDPRVKEQAEQVYAQFGMNLTDAVNVFLHKSILEGGLPFDLRQPRCNAETEAAMHEAREIAAGRVVPRRYASVGELMADIGDD</sequence>
<name>A0A929MYM7_9ACTO</name>
<gene>
    <name evidence="3" type="ORF">HXK03_02050</name>
</gene>
<dbReference type="GO" id="GO:0006351">
    <property type="term" value="P:DNA-templated transcription"/>
    <property type="evidence" value="ECO:0007669"/>
    <property type="project" value="TreeGrafter"/>
</dbReference>
<dbReference type="PANTHER" id="PTHR38781:SF1">
    <property type="entry name" value="ANTITOXIN DINJ-RELATED"/>
    <property type="match status" value="1"/>
</dbReference>
<dbReference type="AlphaFoldDB" id="A0A929MYM7"/>
<dbReference type="InterPro" id="IPR026262">
    <property type="entry name" value="DinJ"/>
</dbReference>
<dbReference type="PIRSF" id="PIRSF003108">
    <property type="entry name" value="DinJ"/>
    <property type="match status" value="1"/>
</dbReference>
<dbReference type="Proteomes" id="UP000718630">
    <property type="component" value="Unassembled WGS sequence"/>
</dbReference>
<keyword evidence="2" id="KW-1277">Toxin-antitoxin system</keyword>
<evidence type="ECO:0000313" key="4">
    <source>
        <dbReference type="Proteomes" id="UP000718630"/>
    </source>
</evidence>
<evidence type="ECO:0000256" key="2">
    <source>
        <dbReference type="ARBA" id="ARBA00022649"/>
    </source>
</evidence>
<evidence type="ECO:0000313" key="3">
    <source>
        <dbReference type="EMBL" id="MBF0939647.1"/>
    </source>
</evidence>
<dbReference type="GO" id="GO:0000987">
    <property type="term" value="F:cis-regulatory region sequence-specific DNA binding"/>
    <property type="evidence" value="ECO:0007669"/>
    <property type="project" value="InterPro"/>
</dbReference>
<dbReference type="Gene3D" id="1.10.1220.10">
    <property type="entry name" value="Met repressor-like"/>
    <property type="match status" value="1"/>
</dbReference>
<accession>A0A929MYM7</accession>
<dbReference type="GO" id="GO:0006355">
    <property type="term" value="P:regulation of DNA-templated transcription"/>
    <property type="evidence" value="ECO:0007669"/>
    <property type="project" value="InterPro"/>
</dbReference>
<dbReference type="Pfam" id="PF04221">
    <property type="entry name" value="RelB"/>
    <property type="match status" value="1"/>
</dbReference>
<proteinExistence type="inferred from homology"/>
<dbReference type="GO" id="GO:0044010">
    <property type="term" value="P:single-species biofilm formation"/>
    <property type="evidence" value="ECO:0007669"/>
    <property type="project" value="InterPro"/>
</dbReference>
<reference evidence="3" key="1">
    <citation type="submission" date="2020-04" db="EMBL/GenBank/DDBJ databases">
        <title>Deep metagenomics examines the oral microbiome during advanced dental caries in children, revealing novel taxa and co-occurrences with host molecules.</title>
        <authorList>
            <person name="Baker J.L."/>
            <person name="Morton J.T."/>
            <person name="Dinis M."/>
            <person name="Alvarez R."/>
            <person name="Tran N.C."/>
            <person name="Knight R."/>
            <person name="Edlund A."/>
        </authorList>
    </citation>
    <scope>NUCLEOTIDE SEQUENCE</scope>
    <source>
        <strain evidence="3">JCVI_32_bin.64</strain>
    </source>
</reference>